<proteinExistence type="predicted"/>
<name>A0A401Z9H9_9CHLR</name>
<dbReference type="AlphaFoldDB" id="A0A401Z9H9"/>
<keyword evidence="2" id="KW-1185">Reference proteome</keyword>
<reference evidence="2" key="1">
    <citation type="submission" date="2018-12" db="EMBL/GenBank/DDBJ databases">
        <title>Tengunoibacter tsumagoiensis gen. nov., sp. nov., Dictyobacter kobayashii sp. nov., D. alpinus sp. nov., and D. joshuensis sp. nov. and description of Dictyobacteraceae fam. nov. within the order Ktedonobacterales isolated from Tengu-no-mugimeshi.</title>
        <authorList>
            <person name="Wang C.M."/>
            <person name="Zheng Y."/>
            <person name="Sakai Y."/>
            <person name="Toyoda A."/>
            <person name="Minakuchi Y."/>
            <person name="Abe K."/>
            <person name="Yokota A."/>
            <person name="Yabe S."/>
        </authorList>
    </citation>
    <scope>NUCLEOTIDE SEQUENCE [LARGE SCALE GENOMIC DNA]</scope>
    <source>
        <strain evidence="2">S-27</strain>
    </source>
</reference>
<dbReference type="EMBL" id="BIFQ01000001">
    <property type="protein sequence ID" value="GCE03499.1"/>
    <property type="molecule type" value="Genomic_DNA"/>
</dbReference>
<protein>
    <submittedName>
        <fullName evidence="1">Uncharacterized protein</fullName>
    </submittedName>
</protein>
<sequence length="243" mass="27181">MIDNIANVYLIFWIDPQYQEPTPQYIYLLTRFFQDVGSSPLYANMLQYTDAQGRAPTGVHLSGIKTDRTTPFPDAFRTSIGSDWGAYLHKEIIKVATSNGWDYHTAHNLFFLFPIVSNGCGAHGYLGDRSDEQNLQHGSPIADVYYPYANGQEQCVDAPQSPNHDHISDIAMGIASHELMEAVSDPYLIGWSDQNGNEMADKCPLPPATIDLQIAGNVTWHGNLYLIQEEWDNQRQGCVLEGP</sequence>
<organism evidence="1 2">
    <name type="scientific">Dictyobacter aurantiacus</name>
    <dbReference type="NCBI Taxonomy" id="1936993"/>
    <lineage>
        <taxon>Bacteria</taxon>
        <taxon>Bacillati</taxon>
        <taxon>Chloroflexota</taxon>
        <taxon>Ktedonobacteria</taxon>
        <taxon>Ktedonobacterales</taxon>
        <taxon>Dictyobacteraceae</taxon>
        <taxon>Dictyobacter</taxon>
    </lineage>
</organism>
<dbReference type="Proteomes" id="UP000287224">
    <property type="component" value="Unassembled WGS sequence"/>
</dbReference>
<gene>
    <name evidence="1" type="ORF">KDAU_08280</name>
</gene>
<evidence type="ECO:0000313" key="2">
    <source>
        <dbReference type="Proteomes" id="UP000287224"/>
    </source>
</evidence>
<comment type="caution">
    <text evidence="1">The sequence shown here is derived from an EMBL/GenBank/DDBJ whole genome shotgun (WGS) entry which is preliminary data.</text>
</comment>
<accession>A0A401Z9H9</accession>
<evidence type="ECO:0000313" key="1">
    <source>
        <dbReference type="EMBL" id="GCE03499.1"/>
    </source>
</evidence>